<dbReference type="EMBL" id="MDVB01000092">
    <property type="protein sequence ID" value="PIT13795.1"/>
    <property type="molecule type" value="Genomic_DNA"/>
</dbReference>
<comment type="caution">
    <text evidence="2">The sequence shown here is derived from an EMBL/GenBank/DDBJ whole genome shotgun (WGS) entry which is preliminary data.</text>
</comment>
<protein>
    <submittedName>
        <fullName evidence="2">Uncharacterized protein</fullName>
    </submittedName>
</protein>
<accession>A0A2N9WSG6</accession>
<evidence type="ECO:0000313" key="3">
    <source>
        <dbReference type="Proteomes" id="UP000231293"/>
    </source>
</evidence>
<gene>
    <name evidence="2" type="ORF">BGI32_08640</name>
</gene>
<evidence type="ECO:0000256" key="1">
    <source>
        <dbReference type="SAM" id="SignalP"/>
    </source>
</evidence>
<keyword evidence="1" id="KW-0732">Signal</keyword>
<reference evidence="2 3" key="1">
    <citation type="journal article" date="2017" name="MBio">
        <title>Type VI secretion-mediated competition in the bee gut microbiome.</title>
        <authorList>
            <person name="Steele M.I."/>
            <person name="Kwong W.K."/>
            <person name="Powell J.E."/>
            <person name="Whiteley M."/>
            <person name="Moran N.A."/>
        </authorList>
    </citation>
    <scope>NUCLEOTIDE SEQUENCE [LARGE SCALE GENOMIC DNA]</scope>
    <source>
        <strain evidence="2 3">App2-2</strain>
    </source>
</reference>
<feature type="chain" id="PRO_5014601902" evidence="1">
    <location>
        <begin position="22"/>
        <end position="113"/>
    </location>
</feature>
<dbReference type="OrthoDB" id="9111172at2"/>
<dbReference type="Proteomes" id="UP000231293">
    <property type="component" value="Unassembled WGS sequence"/>
</dbReference>
<feature type="signal peptide" evidence="1">
    <location>
        <begin position="1"/>
        <end position="21"/>
    </location>
</feature>
<proteinExistence type="predicted"/>
<evidence type="ECO:0000313" key="2">
    <source>
        <dbReference type="EMBL" id="PIT13795.1"/>
    </source>
</evidence>
<sequence>MKKITTMILLGMFPIFSLAKAFDCHSWPMNMAEVWMKNAGIVNIQSLDESKTKITLLASEKKKNGLYTQIFHFIFYDKKGRSYEVITKNEASDDECSMSSVNSYLVSKSDINY</sequence>
<dbReference type="AlphaFoldDB" id="A0A2N9WSG6"/>
<dbReference type="RefSeq" id="WP_100113934.1">
    <property type="nucleotide sequence ID" value="NZ_MDVB01000092.1"/>
</dbReference>
<name>A0A2N9WSG6_9NEIS</name>
<organism evidence="2 3">
    <name type="scientific">Snodgrassella alvi</name>
    <dbReference type="NCBI Taxonomy" id="1196083"/>
    <lineage>
        <taxon>Bacteria</taxon>
        <taxon>Pseudomonadati</taxon>
        <taxon>Pseudomonadota</taxon>
        <taxon>Betaproteobacteria</taxon>
        <taxon>Neisseriales</taxon>
        <taxon>Neisseriaceae</taxon>
        <taxon>Snodgrassella</taxon>
    </lineage>
</organism>